<accession>A0ABM3JHF7</accession>
<dbReference type="GeneID" id="125777616"/>
<name>A0ABM3JHF7_BACDO</name>
<protein>
    <submittedName>
        <fullName evidence="2">Uncharacterized protein LOC125777616</fullName>
    </submittedName>
</protein>
<evidence type="ECO:0000313" key="2">
    <source>
        <dbReference type="RefSeq" id="XP_049308659.1"/>
    </source>
</evidence>
<sequence>MPKEYKQKCRDVWLKSDEFKAWIRRDDTDQQRVYCNYCKSTITAKLSDLRAHAATKKHTSAMSGFTQANKLNFARASENYNVQIKEASLCLFIAQHTAMTQIDHLGSLCKKWYDEANINLQRTKCTNILKNVLGPHFSEDLCRNYMFGFFFFSILPVKNSFFSWSKVGSTGPDTPQFI</sequence>
<gene>
    <name evidence="2" type="primary">LOC125777616</name>
</gene>
<keyword evidence="1" id="KW-1185">Reference proteome</keyword>
<proteinExistence type="predicted"/>
<dbReference type="Proteomes" id="UP001652620">
    <property type="component" value="Chromosome 3"/>
</dbReference>
<dbReference type="RefSeq" id="XP_049308659.1">
    <property type="nucleotide sequence ID" value="XM_049452702.1"/>
</dbReference>
<organism evidence="1 2">
    <name type="scientific">Bactrocera dorsalis</name>
    <name type="common">Oriental fruit fly</name>
    <name type="synonym">Dacus dorsalis</name>
    <dbReference type="NCBI Taxonomy" id="27457"/>
    <lineage>
        <taxon>Eukaryota</taxon>
        <taxon>Metazoa</taxon>
        <taxon>Ecdysozoa</taxon>
        <taxon>Arthropoda</taxon>
        <taxon>Hexapoda</taxon>
        <taxon>Insecta</taxon>
        <taxon>Pterygota</taxon>
        <taxon>Neoptera</taxon>
        <taxon>Endopterygota</taxon>
        <taxon>Diptera</taxon>
        <taxon>Brachycera</taxon>
        <taxon>Muscomorpha</taxon>
        <taxon>Tephritoidea</taxon>
        <taxon>Tephritidae</taxon>
        <taxon>Bactrocera</taxon>
        <taxon>Bactrocera</taxon>
    </lineage>
</organism>
<reference evidence="2" key="1">
    <citation type="submission" date="2025-08" db="UniProtKB">
        <authorList>
            <consortium name="RefSeq"/>
        </authorList>
    </citation>
    <scope>IDENTIFICATION</scope>
    <source>
        <tissue evidence="2">Adult</tissue>
    </source>
</reference>
<evidence type="ECO:0000313" key="1">
    <source>
        <dbReference type="Proteomes" id="UP001652620"/>
    </source>
</evidence>